<keyword evidence="5" id="KW-0804">Transcription</keyword>
<dbReference type="RefSeq" id="XP_020083384.1">
    <property type="nucleotide sequence ID" value="XM_020227795.1"/>
</dbReference>
<evidence type="ECO:0000313" key="9">
    <source>
        <dbReference type="Proteomes" id="UP000515123"/>
    </source>
</evidence>
<feature type="domain" description="AP2/ERF" evidence="8">
    <location>
        <begin position="1"/>
        <end position="52"/>
    </location>
</feature>
<organism evidence="9 10">
    <name type="scientific">Ananas comosus</name>
    <name type="common">Pineapple</name>
    <name type="synonym">Ananas ananas</name>
    <dbReference type="NCBI Taxonomy" id="4615"/>
    <lineage>
        <taxon>Eukaryota</taxon>
        <taxon>Viridiplantae</taxon>
        <taxon>Streptophyta</taxon>
        <taxon>Embryophyta</taxon>
        <taxon>Tracheophyta</taxon>
        <taxon>Spermatophyta</taxon>
        <taxon>Magnoliopsida</taxon>
        <taxon>Liliopsida</taxon>
        <taxon>Poales</taxon>
        <taxon>Bromeliaceae</taxon>
        <taxon>Bromelioideae</taxon>
        <taxon>Ananas</taxon>
    </lineage>
</organism>
<reference evidence="10" key="2">
    <citation type="submission" date="2025-08" db="UniProtKB">
        <authorList>
            <consortium name="RefSeq"/>
        </authorList>
    </citation>
    <scope>IDENTIFICATION</scope>
    <source>
        <tissue evidence="10">Leaf</tissue>
    </source>
</reference>
<sequence length="161" mass="17599">MRKWGTWVSEIRVPRSQSRIWLGSFDHPEKAARAYDAAVYCLRGAAGNFNFPGEPQPDITEEKRRTLTPDDIKAIAACHAASASVVIKDGDDVGFSDERKLQQLIPTSASSSSGCGGGDEVIMASSGSLDEEASLWDDLSLENFLLDEAVVQEMMSMWDLL</sequence>
<evidence type="ECO:0000256" key="7">
    <source>
        <dbReference type="ARBA" id="ARBA00024343"/>
    </source>
</evidence>
<dbReference type="PANTHER" id="PTHR31985:SF273">
    <property type="entry name" value="ETHYLENE-RESPONSIVE TRANSCRIPTION FACTOR ERF017"/>
    <property type="match status" value="1"/>
</dbReference>
<keyword evidence="6" id="KW-0539">Nucleus</keyword>
<dbReference type="Pfam" id="PF00847">
    <property type="entry name" value="AP2"/>
    <property type="match status" value="1"/>
</dbReference>
<dbReference type="SMART" id="SM00380">
    <property type="entry name" value="AP2"/>
    <property type="match status" value="1"/>
</dbReference>
<dbReference type="GO" id="GO:0003677">
    <property type="term" value="F:DNA binding"/>
    <property type="evidence" value="ECO:0007669"/>
    <property type="project" value="UniProtKB-KW"/>
</dbReference>
<evidence type="ECO:0000256" key="3">
    <source>
        <dbReference type="ARBA" id="ARBA00023125"/>
    </source>
</evidence>
<dbReference type="PROSITE" id="PS51032">
    <property type="entry name" value="AP2_ERF"/>
    <property type="match status" value="1"/>
</dbReference>
<dbReference type="Gene3D" id="3.30.730.10">
    <property type="entry name" value="AP2/ERF domain"/>
    <property type="match status" value="1"/>
</dbReference>
<dbReference type="GO" id="GO:0005634">
    <property type="term" value="C:nucleus"/>
    <property type="evidence" value="ECO:0007669"/>
    <property type="project" value="UniProtKB-SubCell"/>
</dbReference>
<dbReference type="AlphaFoldDB" id="A0A6P5EJ03"/>
<dbReference type="InterPro" id="IPR051032">
    <property type="entry name" value="AP2/ERF_TF_ERF_subfamily"/>
</dbReference>
<accession>A0A6P5EJ03</accession>
<dbReference type="GO" id="GO:0003700">
    <property type="term" value="F:DNA-binding transcription factor activity"/>
    <property type="evidence" value="ECO:0007669"/>
    <property type="project" value="InterPro"/>
</dbReference>
<dbReference type="OrthoDB" id="677684at2759"/>
<proteinExistence type="inferred from homology"/>
<comment type="similarity">
    <text evidence="7">Belongs to the AP2/ERF transcription factor family. ERF subfamily.</text>
</comment>
<keyword evidence="9" id="KW-1185">Reference proteome</keyword>
<evidence type="ECO:0000256" key="1">
    <source>
        <dbReference type="ARBA" id="ARBA00004123"/>
    </source>
</evidence>
<dbReference type="InterPro" id="IPR001471">
    <property type="entry name" value="AP2/ERF_dom"/>
</dbReference>
<dbReference type="PANTHER" id="PTHR31985">
    <property type="entry name" value="ETHYLENE-RESPONSIVE TRANSCRIPTION FACTOR ERF042-RELATED"/>
    <property type="match status" value="1"/>
</dbReference>
<dbReference type="InterPro" id="IPR016177">
    <property type="entry name" value="DNA-bd_dom_sf"/>
</dbReference>
<dbReference type="InterPro" id="IPR036955">
    <property type="entry name" value="AP2/ERF_dom_sf"/>
</dbReference>
<gene>
    <name evidence="10" type="primary">LOC109706797</name>
</gene>
<reference evidence="9" key="1">
    <citation type="journal article" date="2015" name="Nat. Genet.">
        <title>The pineapple genome and the evolution of CAM photosynthesis.</title>
        <authorList>
            <person name="Ming R."/>
            <person name="VanBuren R."/>
            <person name="Wai C.M."/>
            <person name="Tang H."/>
            <person name="Schatz M.C."/>
            <person name="Bowers J.E."/>
            <person name="Lyons E."/>
            <person name="Wang M.L."/>
            <person name="Chen J."/>
            <person name="Biggers E."/>
            <person name="Zhang J."/>
            <person name="Huang L."/>
            <person name="Zhang L."/>
            <person name="Miao W."/>
            <person name="Zhang J."/>
            <person name="Ye Z."/>
            <person name="Miao C."/>
            <person name="Lin Z."/>
            <person name="Wang H."/>
            <person name="Zhou H."/>
            <person name="Yim W.C."/>
            <person name="Priest H.D."/>
            <person name="Zheng C."/>
            <person name="Woodhouse M."/>
            <person name="Edger P.P."/>
            <person name="Guyot R."/>
            <person name="Guo H.B."/>
            <person name="Guo H."/>
            <person name="Zheng G."/>
            <person name="Singh R."/>
            <person name="Sharma A."/>
            <person name="Min X."/>
            <person name="Zheng Y."/>
            <person name="Lee H."/>
            <person name="Gurtowski J."/>
            <person name="Sedlazeck F.J."/>
            <person name="Harkess A."/>
            <person name="McKain M.R."/>
            <person name="Liao Z."/>
            <person name="Fang J."/>
            <person name="Liu J."/>
            <person name="Zhang X."/>
            <person name="Zhang Q."/>
            <person name="Hu W."/>
            <person name="Qin Y."/>
            <person name="Wang K."/>
            <person name="Chen L.Y."/>
            <person name="Shirley N."/>
            <person name="Lin Y.R."/>
            <person name="Liu L.Y."/>
            <person name="Hernandez A.G."/>
            <person name="Wright C.L."/>
            <person name="Bulone V."/>
            <person name="Tuskan G.A."/>
            <person name="Heath K."/>
            <person name="Zee F."/>
            <person name="Moore P.H."/>
            <person name="Sunkar R."/>
            <person name="Leebens-Mack J.H."/>
            <person name="Mockler T."/>
            <person name="Bennetzen J.L."/>
            <person name="Freeling M."/>
            <person name="Sankoff D."/>
            <person name="Paterson A.H."/>
            <person name="Zhu X."/>
            <person name="Yang X."/>
            <person name="Smith J.A."/>
            <person name="Cushman J.C."/>
            <person name="Paull R.E."/>
            <person name="Yu Q."/>
        </authorList>
    </citation>
    <scope>NUCLEOTIDE SEQUENCE [LARGE SCALE GENOMIC DNA]</scope>
    <source>
        <strain evidence="9">cv. F153</strain>
    </source>
</reference>
<dbReference type="CDD" id="cd00018">
    <property type="entry name" value="AP2"/>
    <property type="match status" value="1"/>
</dbReference>
<name>A0A6P5EJ03_ANACO</name>
<evidence type="ECO:0000259" key="8">
    <source>
        <dbReference type="PROSITE" id="PS51032"/>
    </source>
</evidence>
<evidence type="ECO:0000256" key="5">
    <source>
        <dbReference type="ARBA" id="ARBA00023163"/>
    </source>
</evidence>
<evidence type="ECO:0000313" key="10">
    <source>
        <dbReference type="RefSeq" id="XP_020083384.1"/>
    </source>
</evidence>
<evidence type="ECO:0000256" key="2">
    <source>
        <dbReference type="ARBA" id="ARBA00023015"/>
    </source>
</evidence>
<dbReference type="Proteomes" id="UP000515123">
    <property type="component" value="Linkage group 2"/>
</dbReference>
<evidence type="ECO:0000256" key="6">
    <source>
        <dbReference type="ARBA" id="ARBA00023242"/>
    </source>
</evidence>
<protein>
    <submittedName>
        <fullName evidence="10">Ethylene-responsive transcription factor ERF018</fullName>
    </submittedName>
</protein>
<dbReference type="GeneID" id="109706797"/>
<keyword evidence="4" id="KW-0010">Activator</keyword>
<evidence type="ECO:0000256" key="4">
    <source>
        <dbReference type="ARBA" id="ARBA00023159"/>
    </source>
</evidence>
<comment type="subcellular location">
    <subcellularLocation>
        <location evidence="1">Nucleus</location>
    </subcellularLocation>
</comment>
<dbReference type="SUPFAM" id="SSF54171">
    <property type="entry name" value="DNA-binding domain"/>
    <property type="match status" value="1"/>
</dbReference>
<keyword evidence="2" id="KW-0805">Transcription regulation</keyword>
<keyword evidence="3" id="KW-0238">DNA-binding</keyword>